<organism evidence="1 2">
    <name type="scientific">Metabacillus flavus</name>
    <dbReference type="NCBI Taxonomy" id="2823519"/>
    <lineage>
        <taxon>Bacteria</taxon>
        <taxon>Bacillati</taxon>
        <taxon>Bacillota</taxon>
        <taxon>Bacilli</taxon>
        <taxon>Bacillales</taxon>
        <taxon>Bacillaceae</taxon>
        <taxon>Metabacillus</taxon>
    </lineage>
</organism>
<evidence type="ECO:0000313" key="2">
    <source>
        <dbReference type="Proteomes" id="UP000682403"/>
    </source>
</evidence>
<proteinExistence type="predicted"/>
<sequence>MTDIQIKPEELLELAQKIGQSIQMAQEGQSIINEASSYATTADIENAKMKLLKQMETCLETLDHGHQKVFIAREVMIASDENYAATYNLDLWGMPKSIKQNPIAVTEWKRKNIYMENGVLVNPMGHKLVDTQTRPITDEKLRASHNVGVYHVFENGQIYFVQGKRFVDEIPEVDQRGDAKPTDFLEGTGYEWVEYMGDLYSLERSWLKMQLRN</sequence>
<dbReference type="EMBL" id="JAGVRK010000001">
    <property type="protein sequence ID" value="MBS2970790.1"/>
    <property type="molecule type" value="Genomic_DNA"/>
</dbReference>
<gene>
    <name evidence="1" type="ORF">J9317_18770</name>
</gene>
<evidence type="ECO:0000313" key="1">
    <source>
        <dbReference type="EMBL" id="MBS2970790.1"/>
    </source>
</evidence>
<comment type="caution">
    <text evidence="1">The sequence shown here is derived from an EMBL/GenBank/DDBJ whole genome shotgun (WGS) entry which is preliminary data.</text>
</comment>
<protein>
    <submittedName>
        <fullName evidence="1">Uncharacterized protein</fullName>
    </submittedName>
</protein>
<keyword evidence="2" id="KW-1185">Reference proteome</keyword>
<dbReference type="Proteomes" id="UP000682403">
    <property type="component" value="Unassembled WGS sequence"/>
</dbReference>
<name>A0ABS5LJ67_9BACI</name>
<dbReference type="RefSeq" id="WP_211561450.1">
    <property type="nucleotide sequence ID" value="NZ_JAGVRK010000001.1"/>
</dbReference>
<reference evidence="1 2" key="1">
    <citation type="submission" date="2021-04" db="EMBL/GenBank/DDBJ databases">
        <title>Metabacillus sp. strain KIGAM252 whole genome sequence.</title>
        <authorList>
            <person name="Seo M.-J."/>
            <person name="Cho E.-S."/>
            <person name="Hwang C.Y."/>
            <person name="Yoon D.J."/>
        </authorList>
    </citation>
    <scope>NUCLEOTIDE SEQUENCE [LARGE SCALE GENOMIC DNA]</scope>
    <source>
        <strain evidence="1 2">KIGAM252</strain>
    </source>
</reference>
<accession>A0ABS5LJ67</accession>